<sequence>MTSLPYPFSCIDTELRRDFQLSEEQVKKAKDEPGRTLVACGEYNTKGSLELYGLSAETRGEGNRRAFRKSAMKNRQTASQSKLLSVINHGTRIVYSDGQGYLKWVERDGVTEVRRHKIGLSERVAHRSLFGSMPGSDEIALKILSTKSGQDGNEAINDDDLLLWTGERLGVVSFSSKPGFFADEFEDDTRTPEEIAAEKEQELYGEKMRLALERHARDVHFVRNLGAGRVRTGA</sequence>
<dbReference type="STRING" id="155417.A0A4Q4T580"/>
<evidence type="ECO:0000313" key="1">
    <source>
        <dbReference type="EMBL" id="RYP01233.1"/>
    </source>
</evidence>
<accession>A0A4Q4T580</accession>
<proteinExistence type="predicted"/>
<dbReference type="AlphaFoldDB" id="A0A4Q4T580"/>
<reference evidence="1 2" key="1">
    <citation type="submission" date="2018-06" db="EMBL/GenBank/DDBJ databases">
        <title>Complete Genomes of Monosporascus.</title>
        <authorList>
            <person name="Robinson A.J."/>
            <person name="Natvig D.O."/>
        </authorList>
    </citation>
    <scope>NUCLEOTIDE SEQUENCE [LARGE SCALE GENOMIC DNA]</scope>
    <source>
        <strain evidence="1 2">CBS 110550</strain>
    </source>
</reference>
<dbReference type="InterPro" id="IPR039719">
    <property type="entry name" value="FBXO28"/>
</dbReference>
<dbReference type="EMBL" id="QJNU01000366">
    <property type="protein sequence ID" value="RYP01233.1"/>
    <property type="molecule type" value="Genomic_DNA"/>
</dbReference>
<gene>
    <name evidence="1" type="ORF">DL764_006271</name>
</gene>
<name>A0A4Q4T580_9PEZI</name>
<dbReference type="Proteomes" id="UP000293360">
    <property type="component" value="Unassembled WGS sequence"/>
</dbReference>
<dbReference type="PANTHER" id="PTHR13252:SF9">
    <property type="entry name" value="F-BOX ONLY PROTEIN 28"/>
    <property type="match status" value="1"/>
</dbReference>
<protein>
    <submittedName>
        <fullName evidence="1">Uncharacterized protein</fullName>
    </submittedName>
</protein>
<comment type="caution">
    <text evidence="1">The sequence shown here is derived from an EMBL/GenBank/DDBJ whole genome shotgun (WGS) entry which is preliminary data.</text>
</comment>
<dbReference type="GO" id="GO:0000209">
    <property type="term" value="P:protein polyubiquitination"/>
    <property type="evidence" value="ECO:0007669"/>
    <property type="project" value="TreeGrafter"/>
</dbReference>
<keyword evidence="2" id="KW-1185">Reference proteome</keyword>
<dbReference type="OrthoDB" id="3219396at2759"/>
<dbReference type="PANTHER" id="PTHR13252">
    <property type="entry name" value="F-BOX ONLY PROTEIN 28"/>
    <property type="match status" value="1"/>
</dbReference>
<evidence type="ECO:0000313" key="2">
    <source>
        <dbReference type="Proteomes" id="UP000293360"/>
    </source>
</evidence>
<organism evidence="1 2">
    <name type="scientific">Monosporascus ibericus</name>
    <dbReference type="NCBI Taxonomy" id="155417"/>
    <lineage>
        <taxon>Eukaryota</taxon>
        <taxon>Fungi</taxon>
        <taxon>Dikarya</taxon>
        <taxon>Ascomycota</taxon>
        <taxon>Pezizomycotina</taxon>
        <taxon>Sordariomycetes</taxon>
        <taxon>Xylariomycetidae</taxon>
        <taxon>Xylariales</taxon>
        <taxon>Xylariales incertae sedis</taxon>
        <taxon>Monosporascus</taxon>
    </lineage>
</organism>